<dbReference type="GO" id="GO:0016020">
    <property type="term" value="C:membrane"/>
    <property type="evidence" value="ECO:0007669"/>
    <property type="project" value="InterPro"/>
</dbReference>
<dbReference type="Gene3D" id="6.10.140.730">
    <property type="match status" value="1"/>
</dbReference>
<dbReference type="NCBIfam" id="TIGR01730">
    <property type="entry name" value="RND_mfp"/>
    <property type="match status" value="1"/>
</dbReference>
<dbReference type="InterPro" id="IPR058649">
    <property type="entry name" value="CzcB_C"/>
</dbReference>
<dbReference type="InterPro" id="IPR051909">
    <property type="entry name" value="MFP_Cation_Efflux"/>
</dbReference>
<keyword evidence="4" id="KW-0406">Ion transport</keyword>
<dbReference type="Gene3D" id="2.40.50.320">
    <property type="entry name" value="Copper binding periplasmic protein CusF"/>
    <property type="match status" value="1"/>
</dbReference>
<evidence type="ECO:0000259" key="8">
    <source>
        <dbReference type="Pfam" id="PF25954"/>
    </source>
</evidence>
<dbReference type="FunFam" id="2.40.420.20:FF:000003">
    <property type="entry name" value="Cation efflux system protein cusB"/>
    <property type="match status" value="1"/>
</dbReference>
<dbReference type="Gene3D" id="2.40.420.20">
    <property type="match status" value="1"/>
</dbReference>
<dbReference type="InterPro" id="IPR058791">
    <property type="entry name" value="3HB_CusB"/>
</dbReference>
<evidence type="ECO:0000256" key="1">
    <source>
        <dbReference type="ARBA" id="ARBA00009477"/>
    </source>
</evidence>
<feature type="domain" description="CusB-like beta-barrel" evidence="8">
    <location>
        <begin position="290"/>
        <end position="366"/>
    </location>
</feature>
<dbReference type="Pfam" id="PF25975">
    <property type="entry name" value="CzcB_C"/>
    <property type="match status" value="1"/>
</dbReference>
<keyword evidence="5" id="KW-0812">Transmembrane</keyword>
<reference evidence="11" key="1">
    <citation type="submission" date="2014-11" db="EMBL/GenBank/DDBJ databases">
        <title>Draft genome sequence of Hydrogenophaga intermedia S1.</title>
        <authorList>
            <person name="Gan H.M."/>
            <person name="Chew T.H."/>
            <person name="Stolz A."/>
        </authorList>
    </citation>
    <scope>NUCLEOTIDE SEQUENCE [LARGE SCALE GENOMIC DNA]</scope>
    <source>
        <strain evidence="11">S1</strain>
    </source>
</reference>
<dbReference type="InterPro" id="IPR058790">
    <property type="entry name" value="BSH_CusB"/>
</dbReference>
<dbReference type="GO" id="GO:0022857">
    <property type="term" value="F:transmembrane transporter activity"/>
    <property type="evidence" value="ECO:0007669"/>
    <property type="project" value="InterPro"/>
</dbReference>
<evidence type="ECO:0000259" key="9">
    <source>
        <dbReference type="Pfam" id="PF25975"/>
    </source>
</evidence>
<keyword evidence="2" id="KW-0813">Transport</keyword>
<feature type="domain" description="CzcB-like C-terminal circularly permuted SH3-like" evidence="9">
    <location>
        <begin position="375"/>
        <end position="433"/>
    </location>
</feature>
<feature type="domain" description="CusB-like barrel-sandwich hybrid" evidence="7">
    <location>
        <begin position="168"/>
        <end position="286"/>
    </location>
</feature>
<evidence type="ECO:0000256" key="4">
    <source>
        <dbReference type="ARBA" id="ARBA00023065"/>
    </source>
</evidence>
<keyword evidence="5" id="KW-1133">Transmembrane helix</keyword>
<dbReference type="AlphaFoldDB" id="A0A1L1PIM7"/>
<protein>
    <submittedName>
        <fullName evidence="10">HlyD</fullName>
    </submittedName>
</protein>
<gene>
    <name evidence="10" type="ORF">BN948_03697</name>
</gene>
<dbReference type="PANTHER" id="PTHR30097">
    <property type="entry name" value="CATION EFFLUX SYSTEM PROTEIN CUSB"/>
    <property type="match status" value="1"/>
</dbReference>
<dbReference type="Pfam" id="PF25954">
    <property type="entry name" value="Beta-barrel_RND_2"/>
    <property type="match status" value="1"/>
</dbReference>
<dbReference type="Pfam" id="PF25869">
    <property type="entry name" value="3HB_CusB"/>
    <property type="match status" value="1"/>
</dbReference>
<feature type="transmembrane region" description="Helical" evidence="5">
    <location>
        <begin position="12"/>
        <end position="30"/>
    </location>
</feature>
<comment type="similarity">
    <text evidence="1">Belongs to the membrane fusion protein (MFP) (TC 8.A.1) family.</text>
</comment>
<evidence type="ECO:0000313" key="11">
    <source>
        <dbReference type="Proteomes" id="UP000028878"/>
    </source>
</evidence>
<keyword evidence="5" id="KW-0472">Membrane</keyword>
<dbReference type="Pfam" id="PF11604">
    <property type="entry name" value="CusF_Ec"/>
    <property type="match status" value="1"/>
</dbReference>
<feature type="domain" description="CusB-like three alpha-helical bundle" evidence="6">
    <location>
        <begin position="202"/>
        <end position="253"/>
    </location>
</feature>
<evidence type="ECO:0000259" key="6">
    <source>
        <dbReference type="Pfam" id="PF25869"/>
    </source>
</evidence>
<evidence type="ECO:0000259" key="7">
    <source>
        <dbReference type="Pfam" id="PF25919"/>
    </source>
</evidence>
<name>A0A1L1PIM7_HYDIT</name>
<sequence>MKTSSIRGLGRWLSGALILVVVALAGWWVGRQGAVPAPAVQTRADAPATLQDPSQWTIAQGEEATRRHLSEGLKAGDQDPVTGRRILNYHDPMVPGRNFEAPGKSPFMDMMLVPRYAGAEGSDSGSVSVSPRIQQNLGLRTVAVTEGRLRSQVLAVGNIAWNQREQTLMSARALGFVERLHVRAELERVSRGAPLLDLYVPEWVAVQEDYLATTRMQGPGADVLREGALARMRQAGLSAEQIDAVVRAGRVQARVTLRAPHAGFVSELMVREGATATPGLPLLRLQGTRQVWAEAEVPESQAAGLRVGMAVSATTPALPGETLKGELQALLPALDPTTRTQRARLVLDNPQGRLVAGQLVQMRLQPDEGEARLLLPSDALIRTGRRNVVMLAEDGGRFRPAEVEVGREADGQVEILSGLQANQRVVRSGQFLIDSEASLRGLQARLNQEAPPPGPTTPTAAAALTHRTEARVTALKPGLVTLDHPPIASLKWPAMVMDFQLPPPQRLPRDLAVGERVQVEFREQEGELPRIVELQRLAPGAPR</sequence>
<accession>A0A1L1PIM7</accession>
<dbReference type="PANTHER" id="PTHR30097:SF15">
    <property type="entry name" value="CATION EFFLUX SYSTEM PROTEIN CUSB"/>
    <property type="match status" value="1"/>
</dbReference>
<organism evidence="10 11">
    <name type="scientific">Hydrogenophaga intermedia</name>
    <dbReference type="NCBI Taxonomy" id="65786"/>
    <lineage>
        <taxon>Bacteria</taxon>
        <taxon>Pseudomonadati</taxon>
        <taxon>Pseudomonadota</taxon>
        <taxon>Betaproteobacteria</taxon>
        <taxon>Burkholderiales</taxon>
        <taxon>Comamonadaceae</taxon>
        <taxon>Hydrogenophaga</taxon>
    </lineage>
</organism>
<keyword evidence="3" id="KW-0732">Signal</keyword>
<dbReference type="InterPro" id="IPR042230">
    <property type="entry name" value="CusF_sf"/>
</dbReference>
<dbReference type="GO" id="GO:0060003">
    <property type="term" value="P:copper ion export"/>
    <property type="evidence" value="ECO:0007669"/>
    <property type="project" value="TreeGrafter"/>
</dbReference>
<dbReference type="SUPFAM" id="SSF111369">
    <property type="entry name" value="HlyD-like secretion proteins"/>
    <property type="match status" value="1"/>
</dbReference>
<proteinExistence type="inferred from homology"/>
<evidence type="ECO:0000256" key="5">
    <source>
        <dbReference type="SAM" id="Phobius"/>
    </source>
</evidence>
<dbReference type="InterPro" id="IPR021647">
    <property type="entry name" value="CusF_Ec"/>
</dbReference>
<dbReference type="Proteomes" id="UP000028878">
    <property type="component" value="Unassembled WGS sequence"/>
</dbReference>
<evidence type="ECO:0000313" key="10">
    <source>
        <dbReference type="EMBL" id="CDN89260.1"/>
    </source>
</evidence>
<dbReference type="Gene3D" id="2.40.30.170">
    <property type="match status" value="1"/>
</dbReference>
<dbReference type="RefSeq" id="WP_009515437.1">
    <property type="nucleotide sequence ID" value="NZ_CCAE010000038.1"/>
</dbReference>
<dbReference type="Pfam" id="PF25919">
    <property type="entry name" value="BSH_CusB"/>
    <property type="match status" value="1"/>
</dbReference>
<evidence type="ECO:0000256" key="3">
    <source>
        <dbReference type="ARBA" id="ARBA00022729"/>
    </source>
</evidence>
<dbReference type="GO" id="GO:0030288">
    <property type="term" value="C:outer membrane-bounded periplasmic space"/>
    <property type="evidence" value="ECO:0007669"/>
    <property type="project" value="TreeGrafter"/>
</dbReference>
<dbReference type="GO" id="GO:0015679">
    <property type="term" value="P:plasma membrane copper ion transport"/>
    <property type="evidence" value="ECO:0007669"/>
    <property type="project" value="TreeGrafter"/>
</dbReference>
<dbReference type="FunFam" id="2.40.30.170:FF:000010">
    <property type="entry name" value="Efflux RND transporter periplasmic adaptor subunit"/>
    <property type="match status" value="1"/>
</dbReference>
<keyword evidence="11" id="KW-1185">Reference proteome</keyword>
<evidence type="ECO:0000256" key="2">
    <source>
        <dbReference type="ARBA" id="ARBA00022448"/>
    </source>
</evidence>
<dbReference type="GO" id="GO:0046914">
    <property type="term" value="F:transition metal ion binding"/>
    <property type="evidence" value="ECO:0007669"/>
    <property type="project" value="TreeGrafter"/>
</dbReference>
<dbReference type="EMBL" id="CCAE010000038">
    <property type="protein sequence ID" value="CDN89260.1"/>
    <property type="molecule type" value="Genomic_DNA"/>
</dbReference>
<dbReference type="InterPro" id="IPR058792">
    <property type="entry name" value="Beta-barrel_RND_2"/>
</dbReference>
<dbReference type="InterPro" id="IPR006143">
    <property type="entry name" value="RND_pump_MFP"/>
</dbReference>